<protein>
    <submittedName>
        <fullName evidence="2">Uncharacterized protein</fullName>
    </submittedName>
</protein>
<reference evidence="2" key="1">
    <citation type="submission" date="2022-11" db="UniProtKB">
        <authorList>
            <consortium name="WormBaseParasite"/>
        </authorList>
    </citation>
    <scope>IDENTIFICATION</scope>
</reference>
<proteinExistence type="predicted"/>
<keyword evidence="1" id="KW-1185">Reference proteome</keyword>
<name>A0A914PJ43_9BILA</name>
<sequence>MFELTIHSGFTLFKELEILSKSPNLTEIELRTIFKNENDEPIPIEEIMVLFPNMKEFKISPSYFTMESFQKLSKLKFSNKFHRLRFGMIKNEFDPITFCNFLKENCDEETRFSLSFDSYDLQLRLLPRVKELIEGWETKNLKYFLL</sequence>
<evidence type="ECO:0000313" key="1">
    <source>
        <dbReference type="Proteomes" id="UP000887578"/>
    </source>
</evidence>
<dbReference type="Proteomes" id="UP000887578">
    <property type="component" value="Unplaced"/>
</dbReference>
<accession>A0A914PJ43</accession>
<evidence type="ECO:0000313" key="2">
    <source>
        <dbReference type="WBParaSite" id="PDA_v2.g14789.t1"/>
    </source>
</evidence>
<dbReference type="AlphaFoldDB" id="A0A914PJ43"/>
<organism evidence="1 2">
    <name type="scientific">Panagrolaimus davidi</name>
    <dbReference type="NCBI Taxonomy" id="227884"/>
    <lineage>
        <taxon>Eukaryota</taxon>
        <taxon>Metazoa</taxon>
        <taxon>Ecdysozoa</taxon>
        <taxon>Nematoda</taxon>
        <taxon>Chromadorea</taxon>
        <taxon>Rhabditida</taxon>
        <taxon>Tylenchina</taxon>
        <taxon>Panagrolaimomorpha</taxon>
        <taxon>Panagrolaimoidea</taxon>
        <taxon>Panagrolaimidae</taxon>
        <taxon>Panagrolaimus</taxon>
    </lineage>
</organism>
<dbReference type="WBParaSite" id="PDA_v2.g14789.t1">
    <property type="protein sequence ID" value="PDA_v2.g14789.t1"/>
    <property type="gene ID" value="PDA_v2.g14789"/>
</dbReference>